<dbReference type="Pfam" id="PF13304">
    <property type="entry name" value="AAA_21"/>
    <property type="match status" value="1"/>
</dbReference>
<proteinExistence type="predicted"/>
<protein>
    <recommendedName>
        <fullName evidence="1">ATPase AAA-type core domain-containing protein</fullName>
    </recommendedName>
</protein>
<dbReference type="AlphaFoldDB" id="A0A5K7XCD0"/>
<dbReference type="SUPFAM" id="SSF52540">
    <property type="entry name" value="P-loop containing nucleoside triphosphate hydrolases"/>
    <property type="match status" value="1"/>
</dbReference>
<gene>
    <name evidence="2" type="ORF">PLANPX_2113</name>
</gene>
<keyword evidence="3" id="KW-1185">Reference proteome</keyword>
<sequence length="493" mass="54870">MHSSGDDWYYFDGRSVTWNGPCTFDNLQYLASIGQVEPHTNVATGTMRFVNNSIAFADIEVSPIAFNPPVDTFWEDRKAGRLTVLSGPNNGGKSFLLKHIQKIVGCEGYLLGCSRFSQIDQLNSRSIARDEHRQIYRNFENNFVAARMNTEGCELTLDRIIASLNDSERKQLFKVAESLLGNKFELRMSDPGNLLSPYYVAMDGQNLRYASSGTRLLMTLLGVLLDKRFHTVLIDEPEIGLSPRIQGILSNFFCNSGELEANFPHLKHVILATHSHLFLDKRNLSNNFVVTKLDNTISIAGIKSFSELHDLQLNMLGNHLESLFLPSAIVIVEGDCDIAYLRKVFSLSIPDRTVAIVKADGDGGVPKKIEIIKQAFGDLHSSPFRERLFVVLDKVYSADLGAIEKQGVPKNNIHVWSLNGIEYYYPKAIVARAFSCDVSQVGAIDLERGTIEYNGLRRSKKQLASFVVDEFATAPELHDELADLIGKVAAACG</sequence>
<dbReference type="GO" id="GO:0016887">
    <property type="term" value="F:ATP hydrolysis activity"/>
    <property type="evidence" value="ECO:0007669"/>
    <property type="project" value="InterPro"/>
</dbReference>
<dbReference type="Gene3D" id="3.40.50.300">
    <property type="entry name" value="P-loop containing nucleotide triphosphate hydrolases"/>
    <property type="match status" value="1"/>
</dbReference>
<evidence type="ECO:0000259" key="1">
    <source>
        <dbReference type="Pfam" id="PF13304"/>
    </source>
</evidence>
<dbReference type="PANTHER" id="PTHR43581">
    <property type="entry name" value="ATP/GTP PHOSPHATASE"/>
    <property type="match status" value="1"/>
</dbReference>
<dbReference type="RefSeq" id="WP_232536350.1">
    <property type="nucleotide sequence ID" value="NZ_AP021861.1"/>
</dbReference>
<reference evidence="3" key="1">
    <citation type="submission" date="2019-10" db="EMBL/GenBank/DDBJ databases">
        <title>Lacipirellula parvula gen. nov., sp. nov., representing a lineage of planctomycetes widespread in freshwater anoxic habitats, and description of the family Lacipirellulaceae.</title>
        <authorList>
            <person name="Dedysh S.N."/>
            <person name="Kulichevskaya I.S."/>
            <person name="Beletsky A.V."/>
            <person name="Rakitin A.L."/>
            <person name="Mardanov A.V."/>
            <person name="Ivanova A.A."/>
            <person name="Saltykova V.X."/>
            <person name="Rijpstra W.I.C."/>
            <person name="Sinninghe Damste J.S."/>
            <person name="Ravin N.V."/>
        </authorList>
    </citation>
    <scope>NUCLEOTIDE SEQUENCE [LARGE SCALE GENOMIC DNA]</scope>
    <source>
        <strain evidence="3">PX69</strain>
    </source>
</reference>
<organism evidence="2 3">
    <name type="scientific">Lacipirellula parvula</name>
    <dbReference type="NCBI Taxonomy" id="2650471"/>
    <lineage>
        <taxon>Bacteria</taxon>
        <taxon>Pseudomonadati</taxon>
        <taxon>Planctomycetota</taxon>
        <taxon>Planctomycetia</taxon>
        <taxon>Pirellulales</taxon>
        <taxon>Lacipirellulaceae</taxon>
        <taxon>Lacipirellula</taxon>
    </lineage>
</organism>
<dbReference type="EMBL" id="AP021861">
    <property type="protein sequence ID" value="BBO32501.1"/>
    <property type="molecule type" value="Genomic_DNA"/>
</dbReference>
<feature type="domain" description="ATPase AAA-type core" evidence="1">
    <location>
        <begin position="204"/>
        <end position="280"/>
    </location>
</feature>
<evidence type="ECO:0000313" key="2">
    <source>
        <dbReference type="EMBL" id="BBO32501.1"/>
    </source>
</evidence>
<dbReference type="InterPro" id="IPR027417">
    <property type="entry name" value="P-loop_NTPase"/>
</dbReference>
<evidence type="ECO:0000313" key="3">
    <source>
        <dbReference type="Proteomes" id="UP000326837"/>
    </source>
</evidence>
<dbReference type="KEGG" id="lpav:PLANPX_2113"/>
<dbReference type="InterPro" id="IPR051396">
    <property type="entry name" value="Bact_Antivir_Def_Nuclease"/>
</dbReference>
<accession>A0A5K7XCD0</accession>
<name>A0A5K7XCD0_9BACT</name>
<dbReference type="InterPro" id="IPR003959">
    <property type="entry name" value="ATPase_AAA_core"/>
</dbReference>
<dbReference type="Proteomes" id="UP000326837">
    <property type="component" value="Chromosome"/>
</dbReference>
<dbReference type="PANTHER" id="PTHR43581:SF4">
    <property type="entry name" value="ATP_GTP PHOSPHATASE"/>
    <property type="match status" value="1"/>
</dbReference>
<dbReference type="GO" id="GO:0005524">
    <property type="term" value="F:ATP binding"/>
    <property type="evidence" value="ECO:0007669"/>
    <property type="project" value="InterPro"/>
</dbReference>